<organism evidence="8">
    <name type="scientific">mine drainage metagenome</name>
    <dbReference type="NCBI Taxonomy" id="410659"/>
    <lineage>
        <taxon>unclassified sequences</taxon>
        <taxon>metagenomes</taxon>
        <taxon>ecological metagenomes</taxon>
    </lineage>
</organism>
<dbReference type="Gene3D" id="2.40.240.50">
    <property type="entry name" value="Barwin-like endoglucanases"/>
    <property type="match status" value="1"/>
</dbReference>
<dbReference type="PANTHER" id="PTHR30124:SF0">
    <property type="entry name" value="MEMBRANE-BOUND LYTIC MUREIN TRANSGLYCOSYLASE A"/>
    <property type="match status" value="1"/>
</dbReference>
<comment type="catalytic activity">
    <reaction evidence="1">
        <text>Exolytic cleavage of the (1-&gt;4)-beta-glycosidic linkage between N-acetylmuramic acid (MurNAc) and N-acetylglucosamine (GlcNAc) residues in peptidoglycan, from either the reducing or the non-reducing ends of the peptidoglycan chains, with concomitant formation of a 1,6-anhydrobond in the MurNAc residue.</text>
        <dbReference type="EC" id="4.2.2.n1"/>
    </reaction>
</comment>
<dbReference type="GO" id="GO:0009254">
    <property type="term" value="P:peptidoglycan turnover"/>
    <property type="evidence" value="ECO:0007669"/>
    <property type="project" value="InterPro"/>
</dbReference>
<feature type="region of interest" description="Disordered" evidence="6">
    <location>
        <begin position="25"/>
        <end position="47"/>
    </location>
</feature>
<evidence type="ECO:0000256" key="3">
    <source>
        <dbReference type="ARBA" id="ARBA00023239"/>
    </source>
</evidence>
<proteinExistence type="predicted"/>
<dbReference type="GO" id="GO:0009253">
    <property type="term" value="P:peptidoglycan catabolic process"/>
    <property type="evidence" value="ECO:0007669"/>
    <property type="project" value="TreeGrafter"/>
</dbReference>
<name>A0A1J5QMT7_9ZZZZ</name>
<dbReference type="PROSITE" id="PS51257">
    <property type="entry name" value="PROKAR_LIPOPROTEIN"/>
    <property type="match status" value="1"/>
</dbReference>
<dbReference type="CDD" id="cd14485">
    <property type="entry name" value="mltA_like_LT_A"/>
    <property type="match status" value="1"/>
</dbReference>
<dbReference type="GO" id="GO:0071555">
    <property type="term" value="P:cell wall organization"/>
    <property type="evidence" value="ECO:0007669"/>
    <property type="project" value="UniProtKB-KW"/>
</dbReference>
<dbReference type="InterPro" id="IPR026044">
    <property type="entry name" value="MltA"/>
</dbReference>
<dbReference type="Pfam" id="PF03562">
    <property type="entry name" value="MltA"/>
    <property type="match status" value="1"/>
</dbReference>
<comment type="caution">
    <text evidence="8">The sequence shown here is derived from an EMBL/GenBank/DDBJ whole genome shotgun (WGS) entry which is preliminary data.</text>
</comment>
<dbReference type="EC" id="4.2.2.n1" evidence="2"/>
<gene>
    <name evidence="8" type="primary">mltA_8</name>
    <name evidence="8" type="ORF">GALL_369950</name>
</gene>
<dbReference type="SMART" id="SM00925">
    <property type="entry name" value="MltA"/>
    <property type="match status" value="1"/>
</dbReference>
<dbReference type="PIRSF" id="PIRSF019422">
    <property type="entry name" value="MltA"/>
    <property type="match status" value="1"/>
</dbReference>
<dbReference type="Gene3D" id="2.40.40.10">
    <property type="entry name" value="RlpA-like domain"/>
    <property type="match status" value="1"/>
</dbReference>
<keyword evidence="3 8" id="KW-0456">Lyase</keyword>
<dbReference type="InterPro" id="IPR005300">
    <property type="entry name" value="MltA_B"/>
</dbReference>
<keyword evidence="4" id="KW-0961">Cell wall biogenesis/degradation</keyword>
<dbReference type="GO" id="GO:0008933">
    <property type="term" value="F:peptidoglycan lytic transglycosylase activity"/>
    <property type="evidence" value="ECO:0007669"/>
    <property type="project" value="TreeGrafter"/>
</dbReference>
<evidence type="ECO:0000256" key="6">
    <source>
        <dbReference type="SAM" id="MobiDB-lite"/>
    </source>
</evidence>
<dbReference type="Pfam" id="PF06725">
    <property type="entry name" value="3D"/>
    <property type="match status" value="1"/>
</dbReference>
<dbReference type="InterPro" id="IPR010611">
    <property type="entry name" value="3D_dom"/>
</dbReference>
<dbReference type="AlphaFoldDB" id="A0A1J5QMT7"/>
<accession>A0A1J5QMT7</accession>
<evidence type="ECO:0000256" key="4">
    <source>
        <dbReference type="ARBA" id="ARBA00023316"/>
    </source>
</evidence>
<evidence type="ECO:0000259" key="7">
    <source>
        <dbReference type="SMART" id="SM00925"/>
    </source>
</evidence>
<evidence type="ECO:0000256" key="1">
    <source>
        <dbReference type="ARBA" id="ARBA00001420"/>
    </source>
</evidence>
<evidence type="ECO:0000256" key="2">
    <source>
        <dbReference type="ARBA" id="ARBA00012587"/>
    </source>
</evidence>
<reference evidence="8" key="1">
    <citation type="submission" date="2016-10" db="EMBL/GenBank/DDBJ databases">
        <title>Sequence of Gallionella enrichment culture.</title>
        <authorList>
            <person name="Poehlein A."/>
            <person name="Muehling M."/>
            <person name="Daniel R."/>
        </authorList>
    </citation>
    <scope>NUCLEOTIDE SEQUENCE</scope>
</reference>
<protein>
    <recommendedName>
        <fullName evidence="2">peptidoglycan lytic exotransglycosylase</fullName>
        <ecNumber evidence="2">4.2.2.n1</ecNumber>
    </recommendedName>
    <alternativeName>
        <fullName evidence="5">Murein hydrolase A</fullName>
    </alternativeName>
</protein>
<dbReference type="CDD" id="cd14668">
    <property type="entry name" value="mlta_B"/>
    <property type="match status" value="1"/>
</dbReference>
<evidence type="ECO:0000313" key="8">
    <source>
        <dbReference type="EMBL" id="OIQ81231.1"/>
    </source>
</evidence>
<dbReference type="SUPFAM" id="SSF50685">
    <property type="entry name" value="Barwin-like endoglucanases"/>
    <property type="match status" value="1"/>
</dbReference>
<dbReference type="InterPro" id="IPR036908">
    <property type="entry name" value="RlpA-like_sf"/>
</dbReference>
<dbReference type="GO" id="GO:0004553">
    <property type="term" value="F:hydrolase activity, hydrolyzing O-glycosyl compounds"/>
    <property type="evidence" value="ECO:0007669"/>
    <property type="project" value="InterPro"/>
</dbReference>
<evidence type="ECO:0000256" key="5">
    <source>
        <dbReference type="ARBA" id="ARBA00030918"/>
    </source>
</evidence>
<feature type="domain" description="Lytic transglycosylase MltA" evidence="7">
    <location>
        <begin position="140"/>
        <end position="295"/>
    </location>
</feature>
<sequence length="407" mass="42846">MRRLRVLLPPLLLLAGCAAPSLPPAETPPPMAAPPAAASAAAPGTPTTSPVPIGLKLHAVGFDALPGWSADDFAGVWSAWRADCTAPQPTLTAACTASRAVPDDDRDAQRAFFMQWFQPWQADAPGGASSGLVTGYFEPVYDGSLQRSDEFPVPVYGAPADLVARPDADGGVQRGRVVDGHDSLQPYWSRAQIGADAQLQAALARHAVAWLHSPLDALFLQIQGSGLLRLPDGSMLRLSYAGDNGWPYRSVGRWLLDHGKLRGTVTMQIIRAWAELHPDEVQTMLDANPRVVFFRASPLPAAAGGPRGALGVPLTALRSVAVDRSVLPLGTALWLDTTQGGRPLQRLVFAQDVGGAIKGPLRADLFFGTGVDAGDSAGRMQSPGRFWLLLPRATPAPAASTAVAAAH</sequence>
<dbReference type="EMBL" id="MLJW01000951">
    <property type="protein sequence ID" value="OIQ81231.1"/>
    <property type="molecule type" value="Genomic_DNA"/>
</dbReference>
<dbReference type="GO" id="GO:0019867">
    <property type="term" value="C:outer membrane"/>
    <property type="evidence" value="ECO:0007669"/>
    <property type="project" value="InterPro"/>
</dbReference>
<feature type="compositionally biased region" description="Low complexity" evidence="6">
    <location>
        <begin position="34"/>
        <end position="47"/>
    </location>
</feature>
<dbReference type="PANTHER" id="PTHR30124">
    <property type="entry name" value="MEMBRANE-BOUND LYTIC MUREIN TRANSGLYCOSYLASE A"/>
    <property type="match status" value="1"/>
</dbReference>